<protein>
    <submittedName>
        <fullName evidence="2">Uncharacterized protein</fullName>
    </submittedName>
</protein>
<proteinExistence type="predicted"/>
<evidence type="ECO:0000256" key="1">
    <source>
        <dbReference type="SAM" id="MobiDB-lite"/>
    </source>
</evidence>
<dbReference type="AlphaFoldDB" id="A0A4C1UUD0"/>
<feature type="region of interest" description="Disordered" evidence="1">
    <location>
        <begin position="1"/>
        <end position="31"/>
    </location>
</feature>
<keyword evidence="3" id="KW-1185">Reference proteome</keyword>
<comment type="caution">
    <text evidence="2">The sequence shown here is derived from an EMBL/GenBank/DDBJ whole genome shotgun (WGS) entry which is preliminary data.</text>
</comment>
<feature type="region of interest" description="Disordered" evidence="1">
    <location>
        <begin position="47"/>
        <end position="87"/>
    </location>
</feature>
<feature type="compositionally biased region" description="Basic and acidic residues" evidence="1">
    <location>
        <begin position="1"/>
        <end position="11"/>
    </location>
</feature>
<dbReference type="Proteomes" id="UP000299102">
    <property type="component" value="Unassembled WGS sequence"/>
</dbReference>
<feature type="compositionally biased region" description="Low complexity" evidence="1">
    <location>
        <begin position="67"/>
        <end position="83"/>
    </location>
</feature>
<gene>
    <name evidence="2" type="ORF">EVAR_94946_1</name>
</gene>
<reference evidence="2 3" key="1">
    <citation type="journal article" date="2019" name="Commun. Biol.">
        <title>The bagworm genome reveals a unique fibroin gene that provides high tensile strength.</title>
        <authorList>
            <person name="Kono N."/>
            <person name="Nakamura H."/>
            <person name="Ohtoshi R."/>
            <person name="Tomita M."/>
            <person name="Numata K."/>
            <person name="Arakawa K."/>
        </authorList>
    </citation>
    <scope>NUCLEOTIDE SEQUENCE [LARGE SCALE GENOMIC DNA]</scope>
</reference>
<name>A0A4C1UUD0_EUMVA</name>
<evidence type="ECO:0000313" key="2">
    <source>
        <dbReference type="EMBL" id="GBP30103.1"/>
    </source>
</evidence>
<sequence>MFSLKKNEQETGTKYTEFSRARRGPAHHTPYRLFRTCGPPAVSGLVRSPASHFDADDSRACSTPLGHAPSAASPRPEPAHSAHGSYAEPSAIFVRRLDNVGRRLQRVLSSPRDAH</sequence>
<evidence type="ECO:0000313" key="3">
    <source>
        <dbReference type="Proteomes" id="UP000299102"/>
    </source>
</evidence>
<accession>A0A4C1UUD0</accession>
<organism evidence="2 3">
    <name type="scientific">Eumeta variegata</name>
    <name type="common">Bagworm moth</name>
    <name type="synonym">Eumeta japonica</name>
    <dbReference type="NCBI Taxonomy" id="151549"/>
    <lineage>
        <taxon>Eukaryota</taxon>
        <taxon>Metazoa</taxon>
        <taxon>Ecdysozoa</taxon>
        <taxon>Arthropoda</taxon>
        <taxon>Hexapoda</taxon>
        <taxon>Insecta</taxon>
        <taxon>Pterygota</taxon>
        <taxon>Neoptera</taxon>
        <taxon>Endopterygota</taxon>
        <taxon>Lepidoptera</taxon>
        <taxon>Glossata</taxon>
        <taxon>Ditrysia</taxon>
        <taxon>Tineoidea</taxon>
        <taxon>Psychidae</taxon>
        <taxon>Oiketicinae</taxon>
        <taxon>Eumeta</taxon>
    </lineage>
</organism>
<feature type="compositionally biased region" description="Basic residues" evidence="1">
    <location>
        <begin position="21"/>
        <end position="30"/>
    </location>
</feature>
<dbReference type="EMBL" id="BGZK01000229">
    <property type="protein sequence ID" value="GBP30103.1"/>
    <property type="molecule type" value="Genomic_DNA"/>
</dbReference>